<dbReference type="RefSeq" id="WP_126565981.1">
    <property type="nucleotide sequence ID" value="NZ_BMCY01000015.1"/>
</dbReference>
<protein>
    <recommendedName>
        <fullName evidence="1">TcaA 4th domain-containing protein</fullName>
    </recommendedName>
</protein>
<reference evidence="2 3" key="1">
    <citation type="submission" date="2019-04" db="EMBL/GenBank/DDBJ databases">
        <title>Genomic characterization of Staphylococcus petrasii strains.</title>
        <authorList>
            <person name="Vrbovska V."/>
            <person name="Kovarovic V."/>
            <person name="Maslanova I."/>
            <person name="Indrakova A."/>
            <person name="Petras P."/>
            <person name="Sedo O."/>
            <person name="Svec P."/>
            <person name="Fisarova L."/>
            <person name="Sedlacek I."/>
            <person name="Doskar J."/>
            <person name="Pantucek R."/>
        </authorList>
    </citation>
    <scope>NUCLEOTIDE SEQUENCE [LARGE SCALE GENOMIC DNA]</scope>
    <source>
        <strain evidence="2 3">CCM 8529</strain>
    </source>
</reference>
<proteinExistence type="predicted"/>
<accession>A0A4Z1ASY6</accession>
<dbReference type="AlphaFoldDB" id="A0A4Z1ASY6"/>
<feature type="domain" description="TcaA 4th" evidence="1">
    <location>
        <begin position="91"/>
        <end position="152"/>
    </location>
</feature>
<name>A0A4Z1ASY6_9STAP</name>
<evidence type="ECO:0000313" key="3">
    <source>
        <dbReference type="Proteomes" id="UP000297459"/>
    </source>
</evidence>
<comment type="caution">
    <text evidence="2">The sequence shown here is derived from an EMBL/GenBank/DDBJ whole genome shotgun (WGS) entry which is preliminary data.</text>
</comment>
<gene>
    <name evidence="2" type="ORF">E2558_12180</name>
</gene>
<dbReference type="InterPro" id="IPR054530">
    <property type="entry name" value="TcaA_4th"/>
</dbReference>
<dbReference type="EMBL" id="SRPJ01000015">
    <property type="protein sequence ID" value="TGN21903.1"/>
    <property type="molecule type" value="Genomic_DNA"/>
</dbReference>
<dbReference type="Proteomes" id="UP000297459">
    <property type="component" value="Unassembled WGS sequence"/>
</dbReference>
<evidence type="ECO:0000259" key="1">
    <source>
        <dbReference type="Pfam" id="PF22820"/>
    </source>
</evidence>
<sequence>MKLKGKDDAILTYTLNGKDHEVQLKKGEDNYLSKFPIGNYTLSASKKIDHRVHKGKINIDMSNNGVDTTEKFNEKRFKIYSVLGTAFLDDGKYDIYVNDKKIDKHSNLSEEYGPYTKEDNVKIYAIGKTEDNKTFKSKVVNLNDKFDESNLDDVIDISLEFDSKEISDYKSKKLDELMHS</sequence>
<evidence type="ECO:0000313" key="2">
    <source>
        <dbReference type="EMBL" id="TGN21903.1"/>
    </source>
</evidence>
<keyword evidence="3" id="KW-1185">Reference proteome</keyword>
<organism evidence="2 3">
    <name type="scientific">Staphylococcus pragensis</name>
    <dbReference type="NCBI Taxonomy" id="1611836"/>
    <lineage>
        <taxon>Bacteria</taxon>
        <taxon>Bacillati</taxon>
        <taxon>Bacillota</taxon>
        <taxon>Bacilli</taxon>
        <taxon>Bacillales</taxon>
        <taxon>Staphylococcaceae</taxon>
        <taxon>Staphylococcus</taxon>
    </lineage>
</organism>
<dbReference type="Pfam" id="PF22820">
    <property type="entry name" value="TcaA_3rd_4th"/>
    <property type="match status" value="1"/>
</dbReference>